<feature type="transmembrane region" description="Helical" evidence="1">
    <location>
        <begin position="51"/>
        <end position="72"/>
    </location>
</feature>
<evidence type="ECO:0000313" key="3">
    <source>
        <dbReference type="EMBL" id="GIQ65411.1"/>
    </source>
</evidence>
<evidence type="ECO:0000259" key="2">
    <source>
        <dbReference type="Pfam" id="PF00487"/>
    </source>
</evidence>
<dbReference type="EMBL" id="BOVJ01000131">
    <property type="protein sequence ID" value="GIQ65411.1"/>
    <property type="molecule type" value="Genomic_DNA"/>
</dbReference>
<keyword evidence="1" id="KW-0812">Transmembrane</keyword>
<dbReference type="PANTHER" id="PTHR19353">
    <property type="entry name" value="FATTY ACID DESATURASE 2"/>
    <property type="match status" value="1"/>
</dbReference>
<keyword evidence="1" id="KW-0472">Membrane</keyword>
<dbReference type="CDD" id="cd03507">
    <property type="entry name" value="Delta12-FADS-like"/>
    <property type="match status" value="1"/>
</dbReference>
<keyword evidence="1" id="KW-1133">Transmembrane helix</keyword>
<dbReference type="PANTHER" id="PTHR19353:SF73">
    <property type="entry name" value="FATTY ACID DESATURASE"/>
    <property type="match status" value="1"/>
</dbReference>
<accession>A0ABQ4NB02</accession>
<evidence type="ECO:0000256" key="1">
    <source>
        <dbReference type="SAM" id="Phobius"/>
    </source>
</evidence>
<keyword evidence="4" id="KW-1185">Reference proteome</keyword>
<reference evidence="3 4" key="1">
    <citation type="submission" date="2021-04" db="EMBL/GenBank/DDBJ databases">
        <title>Draft genome sequence of Paenibacillus cisolokensis, LC2-13A.</title>
        <authorList>
            <person name="Uke A."/>
            <person name="Chhe C."/>
            <person name="Baramee S."/>
            <person name="Kosugi A."/>
        </authorList>
    </citation>
    <scope>NUCLEOTIDE SEQUENCE [LARGE SCALE GENOMIC DNA]</scope>
    <source>
        <strain evidence="3 4">LC2-13A</strain>
    </source>
</reference>
<dbReference type="Pfam" id="PF00487">
    <property type="entry name" value="FA_desaturase"/>
    <property type="match status" value="1"/>
</dbReference>
<feature type="domain" description="Fatty acid desaturase" evidence="2">
    <location>
        <begin position="52"/>
        <end position="291"/>
    </location>
</feature>
<proteinExistence type="predicted"/>
<dbReference type="InterPro" id="IPR012171">
    <property type="entry name" value="Fatty_acid_desaturase"/>
</dbReference>
<feature type="transmembrane region" description="Helical" evidence="1">
    <location>
        <begin position="26"/>
        <end position="45"/>
    </location>
</feature>
<name>A0ABQ4NB02_9BACL</name>
<protein>
    <submittedName>
        <fullName evidence="3">Fatty acid desaturase</fullName>
    </submittedName>
</protein>
<dbReference type="InterPro" id="IPR005804">
    <property type="entry name" value="FA_desaturase_dom"/>
</dbReference>
<feature type="transmembrane region" description="Helical" evidence="1">
    <location>
        <begin position="181"/>
        <end position="202"/>
    </location>
</feature>
<organism evidence="3 4">
    <name type="scientific">Paenibacillus cisolokensis</name>
    <dbReference type="NCBI Taxonomy" id="1658519"/>
    <lineage>
        <taxon>Bacteria</taxon>
        <taxon>Bacillati</taxon>
        <taxon>Bacillota</taxon>
        <taxon>Bacilli</taxon>
        <taxon>Bacillales</taxon>
        <taxon>Paenibacillaceae</taxon>
        <taxon>Paenibacillus</taxon>
    </lineage>
</organism>
<evidence type="ECO:0000313" key="4">
    <source>
        <dbReference type="Proteomes" id="UP000680304"/>
    </source>
</evidence>
<sequence length="349" mass="40858">MIDHNEKKNWRKIIAPYERSNLKRSIWQIMNTFIPFFMLWYAAYWSLSVSYWLTLVLAVLAGGLLVRIFIIFHDCCHGSFFANRTANEILGTVAGIMTCCPYHQWRHSHSVHHATSGNLDRRGMGDIWTLTVEEYLALPPLKRLAYRMYRNPLIMFGLGPSYVFLIEYRFNRKGAKMKERLNTYIINLGIAAIIGLLCWTIGWKAFLLVQGPVFLFSSLAGFWLFYVQHQFEGTYFEKGEKWDHLSAALHGSSFYKLPKVLHWFTGNIGFHHIHHLSPRVPNYYLDRVQEENTIFQDVPPVTLLSSLKSLKFRIWDENRKKLMGFGYIKHFLMARKTDERLTSVSDKSS</sequence>
<gene>
    <name evidence="3" type="ORF">PACILC2_39790</name>
</gene>
<dbReference type="Proteomes" id="UP000680304">
    <property type="component" value="Unassembled WGS sequence"/>
</dbReference>
<comment type="caution">
    <text evidence="3">The sequence shown here is derived from an EMBL/GenBank/DDBJ whole genome shotgun (WGS) entry which is preliminary data.</text>
</comment>
<feature type="transmembrane region" description="Helical" evidence="1">
    <location>
        <begin position="208"/>
        <end position="227"/>
    </location>
</feature>